<name>X1M1Z2_9ZZZZ</name>
<organism evidence="1">
    <name type="scientific">marine sediment metagenome</name>
    <dbReference type="NCBI Taxonomy" id="412755"/>
    <lineage>
        <taxon>unclassified sequences</taxon>
        <taxon>metagenomes</taxon>
        <taxon>ecological metagenomes</taxon>
    </lineage>
</organism>
<comment type="caution">
    <text evidence="1">The sequence shown here is derived from an EMBL/GenBank/DDBJ whole genome shotgun (WGS) entry which is preliminary data.</text>
</comment>
<evidence type="ECO:0008006" key="2">
    <source>
        <dbReference type="Google" id="ProtNLM"/>
    </source>
</evidence>
<sequence length="193" mass="21401">MKRVWLKIGVVLLVVAGVLVATGCDGPPSGAITHQKIVEEVIPSQAYARAESSASDASEVEGSSEPALTPTVTVEVSLPKPFWGVVMPASMGHGWHRTPPEKSWELEWVAFSVKSFIPEPVRLDKAIVEIAGKIEEVPLDVELHYKEYKEYTLRLQSIRGMPSGEYELKVSLWSGEQLLCLRSDTARVYWKEP</sequence>
<dbReference type="AlphaFoldDB" id="X1M1Z2"/>
<gene>
    <name evidence="1" type="ORF">S06H3_29979</name>
</gene>
<evidence type="ECO:0000313" key="1">
    <source>
        <dbReference type="EMBL" id="GAI25373.1"/>
    </source>
</evidence>
<protein>
    <recommendedName>
        <fullName evidence="2">Lipoprotein</fullName>
    </recommendedName>
</protein>
<dbReference type="EMBL" id="BARV01017620">
    <property type="protein sequence ID" value="GAI25373.1"/>
    <property type="molecule type" value="Genomic_DNA"/>
</dbReference>
<reference evidence="1" key="1">
    <citation type="journal article" date="2014" name="Front. Microbiol.">
        <title>High frequency of phylogenetically diverse reductive dehalogenase-homologous genes in deep subseafloor sedimentary metagenomes.</title>
        <authorList>
            <person name="Kawai M."/>
            <person name="Futagami T."/>
            <person name="Toyoda A."/>
            <person name="Takaki Y."/>
            <person name="Nishi S."/>
            <person name="Hori S."/>
            <person name="Arai W."/>
            <person name="Tsubouchi T."/>
            <person name="Morono Y."/>
            <person name="Uchiyama I."/>
            <person name="Ito T."/>
            <person name="Fujiyama A."/>
            <person name="Inagaki F."/>
            <person name="Takami H."/>
        </authorList>
    </citation>
    <scope>NUCLEOTIDE SEQUENCE</scope>
    <source>
        <strain evidence="1">Expedition CK06-06</strain>
    </source>
</reference>
<accession>X1M1Z2</accession>
<proteinExistence type="predicted"/>
<dbReference type="PROSITE" id="PS51257">
    <property type="entry name" value="PROKAR_LIPOPROTEIN"/>
    <property type="match status" value="1"/>
</dbReference>